<keyword evidence="2" id="KW-1185">Reference proteome</keyword>
<proteinExistence type="predicted"/>
<evidence type="ECO:0000313" key="1">
    <source>
        <dbReference type="EMBL" id="GFQ89585.1"/>
    </source>
</evidence>
<dbReference type="AlphaFoldDB" id="A0A8X6KWY6"/>
<reference evidence="1" key="1">
    <citation type="submission" date="2020-07" db="EMBL/GenBank/DDBJ databases">
        <title>Multicomponent nature underlies the extraordinary mechanical properties of spider dragline silk.</title>
        <authorList>
            <person name="Kono N."/>
            <person name="Nakamura H."/>
            <person name="Mori M."/>
            <person name="Yoshida Y."/>
            <person name="Ohtoshi R."/>
            <person name="Malay A.D."/>
            <person name="Moran D.A.P."/>
            <person name="Tomita M."/>
            <person name="Numata K."/>
            <person name="Arakawa K."/>
        </authorList>
    </citation>
    <scope>NUCLEOTIDE SEQUENCE</scope>
</reference>
<evidence type="ECO:0000313" key="2">
    <source>
        <dbReference type="Proteomes" id="UP000887116"/>
    </source>
</evidence>
<organism evidence="1 2">
    <name type="scientific">Trichonephila clavata</name>
    <name type="common">Joro spider</name>
    <name type="synonym">Nephila clavata</name>
    <dbReference type="NCBI Taxonomy" id="2740835"/>
    <lineage>
        <taxon>Eukaryota</taxon>
        <taxon>Metazoa</taxon>
        <taxon>Ecdysozoa</taxon>
        <taxon>Arthropoda</taxon>
        <taxon>Chelicerata</taxon>
        <taxon>Arachnida</taxon>
        <taxon>Araneae</taxon>
        <taxon>Araneomorphae</taxon>
        <taxon>Entelegynae</taxon>
        <taxon>Araneoidea</taxon>
        <taxon>Nephilidae</taxon>
        <taxon>Trichonephila</taxon>
    </lineage>
</organism>
<dbReference type="EMBL" id="BMAO01003689">
    <property type="protein sequence ID" value="GFQ89585.1"/>
    <property type="molecule type" value="Genomic_DNA"/>
</dbReference>
<dbReference type="Proteomes" id="UP000887116">
    <property type="component" value="Unassembled WGS sequence"/>
</dbReference>
<sequence length="78" mass="9424">MPRYQKDWLTSCKLVWNLIGERNVEPSRGRRVKGDRWCLPQPHLEETEVFRSSLWDVDRRHHLKKERGGDTIYEECIS</sequence>
<gene>
    <name evidence="1" type="ORF">TNCT_451271</name>
</gene>
<accession>A0A8X6KWY6</accession>
<protein>
    <submittedName>
        <fullName evidence="1">Uncharacterized protein</fullName>
    </submittedName>
</protein>
<comment type="caution">
    <text evidence="1">The sequence shown here is derived from an EMBL/GenBank/DDBJ whole genome shotgun (WGS) entry which is preliminary data.</text>
</comment>
<name>A0A8X6KWY6_TRICU</name>